<feature type="region of interest" description="Disordered" evidence="1">
    <location>
        <begin position="1710"/>
        <end position="1756"/>
    </location>
</feature>
<feature type="compositionally biased region" description="Acidic residues" evidence="1">
    <location>
        <begin position="1716"/>
        <end position="1725"/>
    </location>
</feature>
<dbReference type="EMBL" id="JAKNFS010000002">
    <property type="protein sequence ID" value="MCG4764158.1"/>
    <property type="molecule type" value="Genomic_DNA"/>
</dbReference>
<feature type="compositionally biased region" description="Basic and acidic residues" evidence="1">
    <location>
        <begin position="1050"/>
        <end position="1061"/>
    </location>
</feature>
<dbReference type="Proteomes" id="UP001199915">
    <property type="component" value="Unassembled WGS sequence"/>
</dbReference>
<gene>
    <name evidence="2" type="ORF">L0N21_01270</name>
</gene>
<name>A0AAE3EYK4_9FIRM</name>
<dbReference type="RefSeq" id="WP_238032711.1">
    <property type="nucleotide sequence ID" value="NZ_JAKNFS010000002.1"/>
</dbReference>
<reference evidence="2" key="1">
    <citation type="submission" date="2022-01" db="EMBL/GenBank/DDBJ databases">
        <title>Collection of gut derived symbiotic bacterial strains cultured from healthy donors.</title>
        <authorList>
            <person name="Lin H."/>
            <person name="Kohout C."/>
            <person name="Waligurski E."/>
            <person name="Pamer E.G."/>
        </authorList>
    </citation>
    <scope>NUCLEOTIDE SEQUENCE</scope>
    <source>
        <strain evidence="2">DFI.5.49</strain>
    </source>
</reference>
<evidence type="ECO:0000256" key="1">
    <source>
        <dbReference type="SAM" id="MobiDB-lite"/>
    </source>
</evidence>
<feature type="compositionally biased region" description="Acidic residues" evidence="1">
    <location>
        <begin position="1390"/>
        <end position="1408"/>
    </location>
</feature>
<feature type="region of interest" description="Disordered" evidence="1">
    <location>
        <begin position="1272"/>
        <end position="1493"/>
    </location>
</feature>
<feature type="compositionally biased region" description="Polar residues" evidence="1">
    <location>
        <begin position="1366"/>
        <end position="1379"/>
    </location>
</feature>
<comment type="caution">
    <text evidence="2">The sequence shown here is derived from an EMBL/GenBank/DDBJ whole genome shotgun (WGS) entry which is preliminary data.</text>
</comment>
<sequence length="1756" mass="198949">MADNKIEILTSNAKQVINDYVLGTDTDFQKVENAIQELAENDISTLNWNSLENYPDRSHDYQFSYNNSDGTINIWDTESESYLSPSEFLLSEHSDRQMACDQYAQHRLQFLENTPEALRDCVSNIFQTLKDYHLDVTILSVPNKTGSLDGKDFFAFDVSGGREQIFHSQTGTSIGLKEFQETLEQLQFWDHEEDSTSDERINRILDAAADNPARLRMEVNFLFDDKIQPNGVDFDENASITWTIRGNHETETFILTRDPDTHEITAYEANHGVLNIEQLQEEASRIGVADVSLSNRVTSDEYTQLDHMQTMEKASAKATISAVTMERGLRGMGSLTWHMHGTNGQEDFSLDGNRDGSPIIRDKAGKEYDIDSMYNKLEDIGYFKTADPAPVDMYALPAREELPTYNSLFNFFPPEVRKNMDADEIKEIRASNPYYGIVDGIDMTRKTIPIHVDNATIRNLLGESYQDATIDRMSVSTQYGNYISIEGVKFGITDRIYLDGDITKKDGEKEHINAQYAIRADGVYVYSIGQDQVSSSHKIRIVTGNDAPEKMVPFDRLSLSHRKNWFANDVKARIERLEKGSPERLDQFKQTPMYKGYENYQKIQELLEESKTLVDSAKADGDKAIEELSPEKQKEYALAVHDYQEAVSAVEKIVETKFAAAVRDIVNNAVDEIKESVMLGGNMEKKFDFYLDQRNQTMDIRDKLTEYRNTKLDRIHDFQERYTNQGNNIIDSLDFGRFEDAEKAVAAFGELREEYAAYKKDCADVERVQPTIERAEKYLDLCDAIISSATKQDAFSKRDMGQFLADHGPMQTLREYLYFEARFPMGCDMRDYASALKDSLRDVDKLEVQEKVDAYNERQTDSAYKLHIGDDGGIYTSFGYRISYDYHDTTRNVMHYYTEREDGNTYMQIDAPTYYYKESENKITTDVSNGHIPVSSNAPLIGREVGVDYTNAWNALRYTLPESGNTTMADILESVRRDFLGSKSANQYDYIRKDMDVIGHPVERYRPIIDDILKSEKSYTFDEIKEKFMDLKENTMDKVEKNTPENSTADSEKSESGIEKNRQYNLMTRAEVNLEGQLHLTQEKVEALEVQAEKIASSKGTSIEVEKGNLIQETFEKIKPYLSGLKELQGKMEGMQDRIGDSRLLRSNTFYQDYKMQYDFCAKKALDLGAAYGKDQVIKNYISNNDLRMDRQEYYKTNYYTSLEQRILSGGQEGLEKYETENGKSYTYGTKYDLSAWEKVGNFFASTIFRPYFRNIEKTIDRDPHAKVAYETVPAVEKPEENPVDTSSMVSGGAQGGVTTENQAADGMDSKNSEESGALADEKKAEEEQHMDLKDAIERENQDTKDDAMVAEQTRMESQDNDQDNMTEAANSKDNSESVVNGEEVHEIPESDVLETAEISSADEDVTADFEISQSRDEPESDSGAMPESLDVQDRQEELLIGSVGEDHSDSDSFSTADAKNDTFEPTTDDATLERGESQAESPTIGSENANSFHEEYKAQFSDCLNAANALDDVLSQAIEDVFSDENLGYMDIVNAAADAITDHYNSDTPYSEAAESSADLVYEVTDLDGKPMDNMDTMAEKLQQNGLSAEHVDHLYELASDRYASPEEPFEQPDPYEGFMDLDSGVTDSVDRVDMSQSSSVDAQQKLDFYEPNQFLDQMSNDLDSYVQAIEHAENIGTDVPDTALSDIVGSSFSVDSLKSAIDLMEAEVKSTADDDRDAQETMDTDPVLSEDIPESSIEPEVDDSLDADEWRRYL</sequence>
<feature type="compositionally biased region" description="Acidic residues" evidence="1">
    <location>
        <begin position="1733"/>
        <end position="1749"/>
    </location>
</feature>
<evidence type="ECO:0000313" key="3">
    <source>
        <dbReference type="Proteomes" id="UP001199915"/>
    </source>
</evidence>
<evidence type="ECO:0000313" key="2">
    <source>
        <dbReference type="EMBL" id="MCG4764158.1"/>
    </source>
</evidence>
<feature type="compositionally biased region" description="Basic and acidic residues" evidence="1">
    <location>
        <begin position="1308"/>
        <end position="1358"/>
    </location>
</feature>
<accession>A0AAE3EYK4</accession>
<feature type="region of interest" description="Disordered" evidence="1">
    <location>
        <begin position="1035"/>
        <end position="1061"/>
    </location>
</feature>
<feature type="compositionally biased region" description="Polar residues" evidence="1">
    <location>
        <begin position="1479"/>
        <end position="1492"/>
    </location>
</feature>
<feature type="compositionally biased region" description="Polar residues" evidence="1">
    <location>
        <begin position="1452"/>
        <end position="1470"/>
    </location>
</feature>
<organism evidence="2 3">
    <name type="scientific">Fusicatenibacter saccharivorans</name>
    <dbReference type="NCBI Taxonomy" id="1150298"/>
    <lineage>
        <taxon>Bacteria</taxon>
        <taxon>Bacillati</taxon>
        <taxon>Bacillota</taxon>
        <taxon>Clostridia</taxon>
        <taxon>Lachnospirales</taxon>
        <taxon>Lachnospiraceae</taxon>
        <taxon>Fusicatenibacter</taxon>
    </lineage>
</organism>
<proteinExistence type="predicted"/>
<protein>
    <submittedName>
        <fullName evidence="2">Uncharacterized protein</fullName>
    </submittedName>
</protein>